<sequence>MEWGVAKEKFRIGESNPGLPRPRSYAPKPVTSPKPATAADFLRSKPVPCSTSATPVVNKTAEAAPVPAARTADKFARPIIKSASVPAVVPSSHARPTLSTTASLGVRRK</sequence>
<proteinExistence type="predicted"/>
<accession>A0AAD7D1Z1</accession>
<feature type="region of interest" description="Disordered" evidence="1">
    <location>
        <begin position="87"/>
        <end position="109"/>
    </location>
</feature>
<gene>
    <name evidence="2" type="ORF">B0H17DRAFT_1140388</name>
</gene>
<dbReference type="AlphaFoldDB" id="A0AAD7D1Z1"/>
<keyword evidence="3" id="KW-1185">Reference proteome</keyword>
<feature type="compositionally biased region" description="Low complexity" evidence="1">
    <location>
        <begin position="87"/>
        <end position="96"/>
    </location>
</feature>
<feature type="compositionally biased region" description="Basic and acidic residues" evidence="1">
    <location>
        <begin position="1"/>
        <end position="12"/>
    </location>
</feature>
<name>A0AAD7D1Z1_MYCRO</name>
<evidence type="ECO:0000313" key="2">
    <source>
        <dbReference type="EMBL" id="KAJ7675187.1"/>
    </source>
</evidence>
<organism evidence="2 3">
    <name type="scientific">Mycena rosella</name>
    <name type="common">Pink bonnet</name>
    <name type="synonym">Agaricus rosellus</name>
    <dbReference type="NCBI Taxonomy" id="1033263"/>
    <lineage>
        <taxon>Eukaryota</taxon>
        <taxon>Fungi</taxon>
        <taxon>Dikarya</taxon>
        <taxon>Basidiomycota</taxon>
        <taxon>Agaricomycotina</taxon>
        <taxon>Agaricomycetes</taxon>
        <taxon>Agaricomycetidae</taxon>
        <taxon>Agaricales</taxon>
        <taxon>Marasmiineae</taxon>
        <taxon>Mycenaceae</taxon>
        <taxon>Mycena</taxon>
    </lineage>
</organism>
<dbReference type="Proteomes" id="UP001221757">
    <property type="component" value="Unassembled WGS sequence"/>
</dbReference>
<feature type="region of interest" description="Disordered" evidence="1">
    <location>
        <begin position="1"/>
        <end position="39"/>
    </location>
</feature>
<reference evidence="2" key="1">
    <citation type="submission" date="2023-03" db="EMBL/GenBank/DDBJ databases">
        <title>Massive genome expansion in bonnet fungi (Mycena s.s.) driven by repeated elements and novel gene families across ecological guilds.</title>
        <authorList>
            <consortium name="Lawrence Berkeley National Laboratory"/>
            <person name="Harder C.B."/>
            <person name="Miyauchi S."/>
            <person name="Viragh M."/>
            <person name="Kuo A."/>
            <person name="Thoen E."/>
            <person name="Andreopoulos B."/>
            <person name="Lu D."/>
            <person name="Skrede I."/>
            <person name="Drula E."/>
            <person name="Henrissat B."/>
            <person name="Morin E."/>
            <person name="Kohler A."/>
            <person name="Barry K."/>
            <person name="LaButti K."/>
            <person name="Morin E."/>
            <person name="Salamov A."/>
            <person name="Lipzen A."/>
            <person name="Mereny Z."/>
            <person name="Hegedus B."/>
            <person name="Baldrian P."/>
            <person name="Stursova M."/>
            <person name="Weitz H."/>
            <person name="Taylor A."/>
            <person name="Grigoriev I.V."/>
            <person name="Nagy L.G."/>
            <person name="Martin F."/>
            <person name="Kauserud H."/>
        </authorList>
    </citation>
    <scope>NUCLEOTIDE SEQUENCE</scope>
    <source>
        <strain evidence="2">CBHHK067</strain>
    </source>
</reference>
<dbReference type="EMBL" id="JARKIE010000151">
    <property type="protein sequence ID" value="KAJ7675187.1"/>
    <property type="molecule type" value="Genomic_DNA"/>
</dbReference>
<comment type="caution">
    <text evidence="2">The sequence shown here is derived from an EMBL/GenBank/DDBJ whole genome shotgun (WGS) entry which is preliminary data.</text>
</comment>
<protein>
    <submittedName>
        <fullName evidence="2">Uncharacterized protein</fullName>
    </submittedName>
</protein>
<evidence type="ECO:0000313" key="3">
    <source>
        <dbReference type="Proteomes" id="UP001221757"/>
    </source>
</evidence>
<evidence type="ECO:0000256" key="1">
    <source>
        <dbReference type="SAM" id="MobiDB-lite"/>
    </source>
</evidence>